<dbReference type="InterPro" id="IPR005598">
    <property type="entry name" value="ATP_synth_I"/>
</dbReference>
<evidence type="ECO:0000256" key="5">
    <source>
        <dbReference type="ARBA" id="ARBA00023136"/>
    </source>
</evidence>
<comment type="subcellular location">
    <subcellularLocation>
        <location evidence="1">Cell membrane</location>
        <topology evidence="1">Multi-pass membrane protein</topology>
    </subcellularLocation>
</comment>
<feature type="transmembrane region" description="Helical" evidence="6">
    <location>
        <begin position="97"/>
        <end position="117"/>
    </location>
</feature>
<accession>A0A1G8M342</accession>
<evidence type="ECO:0000313" key="8">
    <source>
        <dbReference type="Proteomes" id="UP000199017"/>
    </source>
</evidence>
<feature type="transmembrane region" description="Helical" evidence="6">
    <location>
        <begin position="74"/>
        <end position="91"/>
    </location>
</feature>
<organism evidence="7 8">
    <name type="scientific">Alteribacillus bidgolensis</name>
    <dbReference type="NCBI Taxonomy" id="930129"/>
    <lineage>
        <taxon>Bacteria</taxon>
        <taxon>Bacillati</taxon>
        <taxon>Bacillota</taxon>
        <taxon>Bacilli</taxon>
        <taxon>Bacillales</taxon>
        <taxon>Bacillaceae</taxon>
        <taxon>Alteribacillus</taxon>
    </lineage>
</organism>
<evidence type="ECO:0000256" key="2">
    <source>
        <dbReference type="ARBA" id="ARBA00022475"/>
    </source>
</evidence>
<protein>
    <submittedName>
        <fullName evidence="7">ATP synthase protein I</fullName>
    </submittedName>
</protein>
<feature type="transmembrane region" description="Helical" evidence="6">
    <location>
        <begin position="34"/>
        <end position="53"/>
    </location>
</feature>
<dbReference type="OrthoDB" id="2355635at2"/>
<feature type="transmembrane region" description="Helical" evidence="6">
    <location>
        <begin position="12"/>
        <end position="28"/>
    </location>
</feature>
<gene>
    <name evidence="7" type="ORF">SAMN05216352_109190</name>
</gene>
<keyword evidence="5 6" id="KW-0472">Membrane</keyword>
<keyword evidence="4 6" id="KW-1133">Transmembrane helix</keyword>
<dbReference type="STRING" id="930129.SAMN05216352_109190"/>
<dbReference type="Pfam" id="PF03899">
    <property type="entry name" value="ATP-synt_I"/>
    <property type="match status" value="1"/>
</dbReference>
<dbReference type="PANTHER" id="PTHR40035">
    <property type="entry name" value="ATP SYNTHASE PROTEIN I"/>
    <property type="match status" value="1"/>
</dbReference>
<dbReference type="AlphaFoldDB" id="A0A1G8M342"/>
<keyword evidence="8" id="KW-1185">Reference proteome</keyword>
<dbReference type="GO" id="GO:0005886">
    <property type="term" value="C:plasma membrane"/>
    <property type="evidence" value="ECO:0007669"/>
    <property type="project" value="UniProtKB-SubCell"/>
</dbReference>
<dbReference type="EMBL" id="FNDU01000009">
    <property type="protein sequence ID" value="SDI62315.1"/>
    <property type="molecule type" value="Genomic_DNA"/>
</dbReference>
<dbReference type="PANTHER" id="PTHR40035:SF1">
    <property type="entry name" value="ATP SYNTHASE PROTEIN I"/>
    <property type="match status" value="1"/>
</dbReference>
<evidence type="ECO:0000256" key="4">
    <source>
        <dbReference type="ARBA" id="ARBA00022989"/>
    </source>
</evidence>
<name>A0A1G8M342_9BACI</name>
<evidence type="ECO:0000256" key="1">
    <source>
        <dbReference type="ARBA" id="ARBA00004651"/>
    </source>
</evidence>
<dbReference type="RefSeq" id="WP_091586595.1">
    <property type="nucleotide sequence ID" value="NZ_FNDU01000009.1"/>
</dbReference>
<evidence type="ECO:0000256" key="3">
    <source>
        <dbReference type="ARBA" id="ARBA00022692"/>
    </source>
</evidence>
<sequence>MKSFEGNVKRYVQFTLAAMLMYAFGWAVMPFDKIFFSLGIGALIGLFNLWSMYREVKKFDEAAGNQKRKFTFGMLSRFAAGALAAVLFIRFPEHFHILGLVAGIVTPYIIIFISSLFQTKHSTS</sequence>
<reference evidence="7 8" key="1">
    <citation type="submission" date="2016-10" db="EMBL/GenBank/DDBJ databases">
        <authorList>
            <person name="de Groot N.N."/>
        </authorList>
    </citation>
    <scope>NUCLEOTIDE SEQUENCE [LARGE SCALE GENOMIC DNA]</scope>
    <source>
        <strain evidence="8">P4B,CCM 7963,CECT 7998,DSM 25260,IBRC-M 10614,KCTC 13821</strain>
    </source>
</reference>
<evidence type="ECO:0000256" key="6">
    <source>
        <dbReference type="SAM" id="Phobius"/>
    </source>
</evidence>
<dbReference type="Proteomes" id="UP000199017">
    <property type="component" value="Unassembled WGS sequence"/>
</dbReference>
<proteinExistence type="predicted"/>
<evidence type="ECO:0000313" key="7">
    <source>
        <dbReference type="EMBL" id="SDI62315.1"/>
    </source>
</evidence>
<keyword evidence="3 6" id="KW-0812">Transmembrane</keyword>
<dbReference type="InterPro" id="IPR039072">
    <property type="entry name" value="ATP_synth_I_Bacilli"/>
</dbReference>
<keyword evidence="2" id="KW-1003">Cell membrane</keyword>